<dbReference type="Pfam" id="PF00482">
    <property type="entry name" value="T2SSF"/>
    <property type="match status" value="1"/>
</dbReference>
<dbReference type="AlphaFoldDB" id="A0A9X3P7N0"/>
<comment type="subcellular location">
    <subcellularLocation>
        <location evidence="1">Cell membrane</location>
        <topology evidence="1">Multi-pass membrane protein</topology>
    </subcellularLocation>
</comment>
<evidence type="ECO:0000256" key="6">
    <source>
        <dbReference type="SAM" id="Phobius"/>
    </source>
</evidence>
<evidence type="ECO:0000313" key="8">
    <source>
        <dbReference type="EMBL" id="MDA1359767.1"/>
    </source>
</evidence>
<dbReference type="Proteomes" id="UP001146067">
    <property type="component" value="Unassembled WGS sequence"/>
</dbReference>
<name>A0A9X3P7N0_9ACTN</name>
<accession>A0A9X3P7N0</accession>
<sequence length="286" mass="29332">MHWTIAAVLGGAFGLAVAGAVLAARPPKPADVTAPVTSRAATVPVLRVALVVLAAGAVFAATRWPVAAAAAGLLAWFAPRIFGGAKEFETAMERIDAAAAWVESLRDNLIAAAGLEATIVASARRVPPGLRTEIEALAGALRAGTPLRAALLDFAAAANDPTIDDAVIALLEASSSAGNLAAVLTRLAEEAREEAGRRMRIRAARARIHTAARVITIVIVAMAALLIAFGGSYLEPYDGLAGQVVLAFVFGLGALGLWSLYRLAAEPEPPSLLRPADGANLEGART</sequence>
<comment type="caution">
    <text evidence="8">The sequence shown here is derived from an EMBL/GenBank/DDBJ whole genome shotgun (WGS) entry which is preliminary data.</text>
</comment>
<dbReference type="GO" id="GO:0005886">
    <property type="term" value="C:plasma membrane"/>
    <property type="evidence" value="ECO:0007669"/>
    <property type="project" value="UniProtKB-SubCell"/>
</dbReference>
<feature type="transmembrane region" description="Helical" evidence="6">
    <location>
        <begin position="47"/>
        <end position="77"/>
    </location>
</feature>
<keyword evidence="9" id="KW-1185">Reference proteome</keyword>
<feature type="transmembrane region" description="Helical" evidence="6">
    <location>
        <begin position="240"/>
        <end position="261"/>
    </location>
</feature>
<gene>
    <name evidence="8" type="ORF">O1R50_09045</name>
</gene>
<evidence type="ECO:0000256" key="3">
    <source>
        <dbReference type="ARBA" id="ARBA00022692"/>
    </source>
</evidence>
<keyword evidence="2" id="KW-1003">Cell membrane</keyword>
<dbReference type="InterPro" id="IPR018076">
    <property type="entry name" value="T2SS_GspF_dom"/>
</dbReference>
<dbReference type="PANTHER" id="PTHR35007:SF3">
    <property type="entry name" value="POSSIBLE CONSERVED ALANINE RICH MEMBRANE PROTEIN"/>
    <property type="match status" value="1"/>
</dbReference>
<evidence type="ECO:0000256" key="5">
    <source>
        <dbReference type="ARBA" id="ARBA00023136"/>
    </source>
</evidence>
<feature type="domain" description="Type II secretion system protein GspF" evidence="7">
    <location>
        <begin position="105"/>
        <end position="227"/>
    </location>
</feature>
<reference evidence="8" key="1">
    <citation type="submission" date="2022-12" db="EMBL/GenBank/DDBJ databases">
        <title>Gycomyces niveus sp.nov.,a novel actinomycete isolated from soil in Shouguan.</title>
        <authorList>
            <person name="Yang X."/>
        </authorList>
    </citation>
    <scope>NUCLEOTIDE SEQUENCE</scope>
    <source>
        <strain evidence="8">NEAU-A15</strain>
    </source>
</reference>
<keyword evidence="4 6" id="KW-1133">Transmembrane helix</keyword>
<keyword evidence="5 6" id="KW-0472">Membrane</keyword>
<dbReference type="InterPro" id="IPR042094">
    <property type="entry name" value="T2SS_GspF_sf"/>
</dbReference>
<dbReference type="Gene3D" id="1.20.81.30">
    <property type="entry name" value="Type II secretion system (T2SS), domain F"/>
    <property type="match status" value="1"/>
</dbReference>
<dbReference type="RefSeq" id="WP_270109649.1">
    <property type="nucleotide sequence ID" value="NZ_JAPZVP010000006.1"/>
</dbReference>
<evidence type="ECO:0000256" key="2">
    <source>
        <dbReference type="ARBA" id="ARBA00022475"/>
    </source>
</evidence>
<protein>
    <submittedName>
        <fullName evidence="8">Type II secretion system F family protein</fullName>
    </submittedName>
</protein>
<evidence type="ECO:0000256" key="1">
    <source>
        <dbReference type="ARBA" id="ARBA00004651"/>
    </source>
</evidence>
<evidence type="ECO:0000313" key="9">
    <source>
        <dbReference type="Proteomes" id="UP001146067"/>
    </source>
</evidence>
<evidence type="ECO:0000259" key="7">
    <source>
        <dbReference type="Pfam" id="PF00482"/>
    </source>
</evidence>
<feature type="transmembrane region" description="Helical" evidence="6">
    <location>
        <begin position="210"/>
        <end position="234"/>
    </location>
</feature>
<proteinExistence type="predicted"/>
<dbReference type="EMBL" id="JAPZVP010000006">
    <property type="protein sequence ID" value="MDA1359767.1"/>
    <property type="molecule type" value="Genomic_DNA"/>
</dbReference>
<organism evidence="8 9">
    <name type="scientific">Glycomyces luteolus</name>
    <dbReference type="NCBI Taxonomy" id="2670330"/>
    <lineage>
        <taxon>Bacteria</taxon>
        <taxon>Bacillati</taxon>
        <taxon>Actinomycetota</taxon>
        <taxon>Actinomycetes</taxon>
        <taxon>Glycomycetales</taxon>
        <taxon>Glycomycetaceae</taxon>
        <taxon>Glycomyces</taxon>
    </lineage>
</organism>
<keyword evidence="3 6" id="KW-0812">Transmembrane</keyword>
<dbReference type="PANTHER" id="PTHR35007">
    <property type="entry name" value="INTEGRAL MEMBRANE PROTEIN-RELATED"/>
    <property type="match status" value="1"/>
</dbReference>
<evidence type="ECO:0000256" key="4">
    <source>
        <dbReference type="ARBA" id="ARBA00022989"/>
    </source>
</evidence>